<evidence type="ECO:0000256" key="7">
    <source>
        <dbReference type="ARBA" id="ARBA00022777"/>
    </source>
</evidence>
<reference evidence="13" key="1">
    <citation type="submission" date="2022-08" db="EMBL/GenBank/DDBJ databases">
        <title>Genomic Encyclopedia of Type Strains, Phase III (KMG-III): the genomes of soil and plant-associated and newly described type strains.</title>
        <authorList>
            <person name="Whitman W."/>
        </authorList>
    </citation>
    <scope>NUCLEOTIDE SEQUENCE</scope>
    <source>
        <strain evidence="13">HMT 1</strain>
    </source>
</reference>
<comment type="function">
    <text evidence="11">A protein kinase that phosphorylates Ser and Thr residues. Probably acts to suppress the effects of stress linked to accumulation of reactive oxygen species. Probably involved in the extracytoplasmic stress response.</text>
</comment>
<dbReference type="PANTHER" id="PTHR39573:SF1">
    <property type="entry name" value="STRESS RESPONSE KINASE A"/>
    <property type="match status" value="1"/>
</dbReference>
<keyword evidence="10 11" id="KW-0346">Stress response</keyword>
<evidence type="ECO:0000256" key="5">
    <source>
        <dbReference type="ARBA" id="ARBA00022723"/>
    </source>
</evidence>
<dbReference type="Pfam" id="PF01636">
    <property type="entry name" value="APH"/>
    <property type="match status" value="1"/>
</dbReference>
<keyword evidence="9 11" id="KW-0460">Magnesium</keyword>
<evidence type="ECO:0000256" key="4">
    <source>
        <dbReference type="ARBA" id="ARBA00022679"/>
    </source>
</evidence>
<evidence type="ECO:0000259" key="12">
    <source>
        <dbReference type="Pfam" id="PF01636"/>
    </source>
</evidence>
<dbReference type="PANTHER" id="PTHR39573">
    <property type="entry name" value="STRESS RESPONSE KINASE A"/>
    <property type="match status" value="1"/>
</dbReference>
<comment type="subcellular location">
    <subcellularLocation>
        <location evidence="11">Cytoplasm</location>
    </subcellularLocation>
</comment>
<keyword evidence="7 11" id="KW-0418">Kinase</keyword>
<dbReference type="GO" id="GO:0005737">
    <property type="term" value="C:cytoplasm"/>
    <property type="evidence" value="ECO:0007669"/>
    <property type="project" value="UniProtKB-SubCell"/>
</dbReference>
<evidence type="ECO:0000256" key="11">
    <source>
        <dbReference type="HAMAP-Rule" id="MF_01497"/>
    </source>
</evidence>
<proteinExistence type="inferred from homology"/>
<keyword evidence="1 11" id="KW-0963">Cytoplasm</keyword>
<feature type="domain" description="Aminoglycoside phosphotransferase" evidence="12">
    <location>
        <begin position="33"/>
        <end position="268"/>
    </location>
</feature>
<dbReference type="RefSeq" id="WP_259054694.1">
    <property type="nucleotide sequence ID" value="NZ_JANUCT010000006.1"/>
</dbReference>
<evidence type="ECO:0000256" key="10">
    <source>
        <dbReference type="ARBA" id="ARBA00023016"/>
    </source>
</evidence>
<evidence type="ECO:0000313" key="14">
    <source>
        <dbReference type="Proteomes" id="UP001204445"/>
    </source>
</evidence>
<evidence type="ECO:0000256" key="3">
    <source>
        <dbReference type="ARBA" id="ARBA00022553"/>
    </source>
</evidence>
<gene>
    <name evidence="11" type="primary">srkA</name>
    <name evidence="13" type="ORF">J2T55_001101</name>
</gene>
<dbReference type="GO" id="GO:0000287">
    <property type="term" value="F:magnesium ion binding"/>
    <property type="evidence" value="ECO:0007669"/>
    <property type="project" value="UniProtKB-UniRule"/>
</dbReference>
<organism evidence="13 14">
    <name type="scientific">Methylohalomonas lacus</name>
    <dbReference type="NCBI Taxonomy" id="398773"/>
    <lineage>
        <taxon>Bacteria</taxon>
        <taxon>Pseudomonadati</taxon>
        <taxon>Pseudomonadota</taxon>
        <taxon>Gammaproteobacteria</taxon>
        <taxon>Methylohalomonadales</taxon>
        <taxon>Methylohalomonadaceae</taxon>
        <taxon>Methylohalomonas</taxon>
    </lineage>
</organism>
<dbReference type="EMBL" id="JANUCT010000006">
    <property type="protein sequence ID" value="MCS3903084.1"/>
    <property type="molecule type" value="Genomic_DNA"/>
</dbReference>
<keyword evidence="6 11" id="KW-0547">Nucleotide-binding</keyword>
<evidence type="ECO:0000256" key="1">
    <source>
        <dbReference type="ARBA" id="ARBA00022490"/>
    </source>
</evidence>
<keyword evidence="3 11" id="KW-0597">Phosphoprotein</keyword>
<evidence type="ECO:0000256" key="8">
    <source>
        <dbReference type="ARBA" id="ARBA00022840"/>
    </source>
</evidence>
<evidence type="ECO:0000256" key="6">
    <source>
        <dbReference type="ARBA" id="ARBA00022741"/>
    </source>
</evidence>
<feature type="active site" evidence="11">
    <location>
        <position position="222"/>
    </location>
</feature>
<keyword evidence="14" id="KW-1185">Reference proteome</keyword>
<dbReference type="AlphaFoldDB" id="A0AAE3L0T9"/>
<name>A0AAE3L0T9_9GAMM</name>
<keyword evidence="2 11" id="KW-0723">Serine/threonine-protein kinase</keyword>
<comment type="subunit">
    <text evidence="11">Monomer.</text>
</comment>
<accession>A0AAE3L0T9</accession>
<evidence type="ECO:0000313" key="13">
    <source>
        <dbReference type="EMBL" id="MCS3903084.1"/>
    </source>
</evidence>
<comment type="cofactor">
    <cofactor evidence="11">
        <name>Mg(2+)</name>
        <dbReference type="ChEBI" id="CHEBI:18420"/>
    </cofactor>
</comment>
<dbReference type="GO" id="GO:0004674">
    <property type="term" value="F:protein serine/threonine kinase activity"/>
    <property type="evidence" value="ECO:0007669"/>
    <property type="project" value="UniProtKB-UniRule"/>
</dbReference>
<evidence type="ECO:0000256" key="2">
    <source>
        <dbReference type="ARBA" id="ARBA00022527"/>
    </source>
</evidence>
<dbReference type="Proteomes" id="UP001204445">
    <property type="component" value="Unassembled WGS sequence"/>
</dbReference>
<keyword evidence="8 11" id="KW-0067">ATP-binding</keyword>
<feature type="binding site" evidence="11">
    <location>
        <position position="222"/>
    </location>
    <ligand>
        <name>Mg(2+)</name>
        <dbReference type="ChEBI" id="CHEBI:18420"/>
    </ligand>
</feature>
<protein>
    <recommendedName>
        <fullName evidence="11">Stress response kinase A</fullName>
        <ecNumber evidence="11">2.7.11.1</ecNumber>
    </recommendedName>
    <alternativeName>
        <fullName evidence="11">Serine/threonine-protein kinase SrkA</fullName>
    </alternativeName>
</protein>
<dbReference type="SUPFAM" id="SSF56112">
    <property type="entry name" value="Protein kinase-like (PK-like)"/>
    <property type="match status" value="1"/>
</dbReference>
<sequence length="331" mass="37990">MNAPSNHPYENLTPDTILDAVDALGFRCDGRLQALNSYENRVFQLGQEDNAQLLVVKFYRPGRWSDAAIREEHDFTLELAAQELPVLAPLVVAEETLHTHDGFRFAVYPSQGGRAPELDRSDDLEQLGRSLARLHNIGALQAFEHRPQLDITSHGYSARDTVLDSGLLPDDTRASYQAIADQLLAGIERCFERAGDVGRIRLHGDCHPGNILRRDETQWLLDFDDCCMGPAMQDLWLFLSGDRDYMQARLNDLVEGYSAFRRFDPRELHLIEGLRGLRMLNHAAWLARRWDDPAFPQAFPYFNTRRYWDDYILNLREQAGQLDEPPLQWLL</sequence>
<keyword evidence="5 11" id="KW-0479">Metal-binding</keyword>
<comment type="catalytic activity">
    <reaction evidence="11">
        <text>L-threonyl-[protein] + ATP = O-phospho-L-threonyl-[protein] + ADP + H(+)</text>
        <dbReference type="Rhea" id="RHEA:46608"/>
        <dbReference type="Rhea" id="RHEA-COMP:11060"/>
        <dbReference type="Rhea" id="RHEA-COMP:11605"/>
        <dbReference type="ChEBI" id="CHEBI:15378"/>
        <dbReference type="ChEBI" id="CHEBI:30013"/>
        <dbReference type="ChEBI" id="CHEBI:30616"/>
        <dbReference type="ChEBI" id="CHEBI:61977"/>
        <dbReference type="ChEBI" id="CHEBI:456216"/>
        <dbReference type="EC" id="2.7.11.1"/>
    </reaction>
</comment>
<comment type="catalytic activity">
    <reaction evidence="11">
        <text>L-seryl-[protein] + ATP = O-phospho-L-seryl-[protein] + ADP + H(+)</text>
        <dbReference type="Rhea" id="RHEA:17989"/>
        <dbReference type="Rhea" id="RHEA-COMP:9863"/>
        <dbReference type="Rhea" id="RHEA-COMP:11604"/>
        <dbReference type="ChEBI" id="CHEBI:15378"/>
        <dbReference type="ChEBI" id="CHEBI:29999"/>
        <dbReference type="ChEBI" id="CHEBI:30616"/>
        <dbReference type="ChEBI" id="CHEBI:83421"/>
        <dbReference type="ChEBI" id="CHEBI:456216"/>
        <dbReference type="EC" id="2.7.11.1"/>
    </reaction>
</comment>
<dbReference type="NCBIfam" id="NF008738">
    <property type="entry name" value="PRK11768.1"/>
    <property type="match status" value="1"/>
</dbReference>
<comment type="caution">
    <text evidence="13">The sequence shown here is derived from an EMBL/GenBank/DDBJ whole genome shotgun (WGS) entry which is preliminary data.</text>
</comment>
<dbReference type="GO" id="GO:0005524">
    <property type="term" value="F:ATP binding"/>
    <property type="evidence" value="ECO:0007669"/>
    <property type="project" value="UniProtKB-UniRule"/>
</dbReference>
<dbReference type="InterPro" id="IPR011009">
    <property type="entry name" value="Kinase-like_dom_sf"/>
</dbReference>
<evidence type="ECO:0000256" key="9">
    <source>
        <dbReference type="ARBA" id="ARBA00022842"/>
    </source>
</evidence>
<dbReference type="HAMAP" id="MF_01497">
    <property type="entry name" value="SrkA_kinase"/>
    <property type="match status" value="1"/>
</dbReference>
<dbReference type="EC" id="2.7.11.1" evidence="11"/>
<keyword evidence="4 11" id="KW-0808">Transferase</keyword>
<dbReference type="Gene3D" id="3.30.200.70">
    <property type="match status" value="1"/>
</dbReference>
<dbReference type="Gene3D" id="1.10.510.10">
    <property type="entry name" value="Transferase(Phosphotransferase) domain 1"/>
    <property type="match status" value="1"/>
</dbReference>
<comment type="similarity">
    <text evidence="11">Belongs to the SrkA/RdoA protein kinase family.</text>
</comment>
<dbReference type="InterPro" id="IPR002575">
    <property type="entry name" value="Aminoglycoside_PTrfase"/>
</dbReference>
<feature type="binding site" evidence="11">
    <location>
        <position position="210"/>
    </location>
    <ligand>
        <name>Mg(2+)</name>
        <dbReference type="ChEBI" id="CHEBI:18420"/>
    </ligand>
</feature>
<dbReference type="Gene3D" id="1.20.1270.170">
    <property type="match status" value="1"/>
</dbReference>
<dbReference type="InterPro" id="IPR032882">
    <property type="entry name" value="SrkA/RdoA"/>
</dbReference>
<feature type="site" description="ATP" evidence="11">
    <location>
        <position position="37"/>
    </location>
</feature>
<feature type="active site" description="Proton acceptor" evidence="11">
    <location>
        <position position="205"/>
    </location>
</feature>